<keyword evidence="5" id="KW-0732">Signal</keyword>
<keyword evidence="7" id="KW-0998">Cell outer membrane</keyword>
<keyword evidence="4" id="KW-0812">Transmembrane</keyword>
<comment type="subcellular location">
    <subcellularLocation>
        <location evidence="1">Cell outer membrane</location>
        <topology evidence="1">Multi-pass membrane protein</topology>
    </subcellularLocation>
</comment>
<evidence type="ECO:0000256" key="1">
    <source>
        <dbReference type="ARBA" id="ARBA00004571"/>
    </source>
</evidence>
<organism evidence="8 9">
    <name type="scientific">Leptobacterium flavescens</name>
    <dbReference type="NCBI Taxonomy" id="472055"/>
    <lineage>
        <taxon>Bacteria</taxon>
        <taxon>Pseudomonadati</taxon>
        <taxon>Bacteroidota</taxon>
        <taxon>Flavobacteriia</taxon>
        <taxon>Flavobacteriales</taxon>
        <taxon>Flavobacteriaceae</taxon>
        <taxon>Leptobacterium</taxon>
    </lineage>
</organism>
<evidence type="ECO:0000313" key="9">
    <source>
        <dbReference type="Proteomes" id="UP000468581"/>
    </source>
</evidence>
<dbReference type="GO" id="GO:0009279">
    <property type="term" value="C:cell outer membrane"/>
    <property type="evidence" value="ECO:0007669"/>
    <property type="project" value="UniProtKB-SubCell"/>
</dbReference>
<dbReference type="PANTHER" id="PTHR35093">
    <property type="entry name" value="OUTER MEMBRANE PROTEIN NMB0088-RELATED"/>
    <property type="match status" value="1"/>
</dbReference>
<evidence type="ECO:0000256" key="6">
    <source>
        <dbReference type="ARBA" id="ARBA00023136"/>
    </source>
</evidence>
<keyword evidence="3" id="KW-1134">Transmembrane beta strand</keyword>
<reference evidence="8 9" key="1">
    <citation type="submission" date="2020-01" db="EMBL/GenBank/DDBJ databases">
        <title>Leptobacterium flavescens.</title>
        <authorList>
            <person name="Wang G."/>
        </authorList>
    </citation>
    <scope>NUCLEOTIDE SEQUENCE [LARGE SCALE GENOMIC DNA]</scope>
    <source>
        <strain evidence="8 9">KCTC 22160</strain>
    </source>
</reference>
<accession>A0A6P0UH61</accession>
<keyword evidence="6" id="KW-0472">Membrane</keyword>
<dbReference type="Proteomes" id="UP000468581">
    <property type="component" value="Unassembled WGS sequence"/>
</dbReference>
<evidence type="ECO:0000256" key="2">
    <source>
        <dbReference type="ARBA" id="ARBA00008163"/>
    </source>
</evidence>
<dbReference type="PANTHER" id="PTHR35093:SF8">
    <property type="entry name" value="OUTER MEMBRANE PROTEIN NMB0088-RELATED"/>
    <property type="match status" value="1"/>
</dbReference>
<keyword evidence="9" id="KW-1185">Reference proteome</keyword>
<dbReference type="RefSeq" id="WP_163605598.1">
    <property type="nucleotide sequence ID" value="NZ_JAABOO010000001.1"/>
</dbReference>
<gene>
    <name evidence="8" type="ORF">GWK08_03960</name>
</gene>
<dbReference type="AlphaFoldDB" id="A0A6P0UH61"/>
<name>A0A6P0UH61_9FLAO</name>
<evidence type="ECO:0000256" key="3">
    <source>
        <dbReference type="ARBA" id="ARBA00022452"/>
    </source>
</evidence>
<dbReference type="Gene3D" id="2.40.160.60">
    <property type="entry name" value="Outer membrane protein transport protein (OMPP1/FadL/TodX)"/>
    <property type="match status" value="1"/>
</dbReference>
<evidence type="ECO:0000256" key="7">
    <source>
        <dbReference type="ARBA" id="ARBA00023237"/>
    </source>
</evidence>
<comment type="similarity">
    <text evidence="2">Belongs to the OmpP1/FadL family.</text>
</comment>
<dbReference type="InterPro" id="IPR005017">
    <property type="entry name" value="OMPP1/FadL/TodX"/>
</dbReference>
<sequence>MTQRLLFLIITIVFGHFSYAGGYRIALQGQKQLAMGHTGVAVINSSELIFYNPGGLAFIDTQFTASIGANAIFSDINYQDEALGIFTGAENKTSFPFSGYAAYKLNDWASVGLGIYTPYGSQVAYPRDWAGSHLVNSIELVSVFIQPTLSIKLNSKMSIGGGPIFSLSGVNFNRNLDRSTTDENGNRSNVTIDQGGITAWGYNIGMFFKPNEKIGVGVNYRSEIRVKAEDGTADFRNLPATLPGNFDNVTFNATLPLPAELTVGMSYQFNEKWLVAFDINRTFWSAYESLDIFFSNGITSINPRNYQNTTNYRLGLQYVANDKFTLRGGYYFDESPILNGFFSPETPRSDSNNFTAGITLNISSRLAIDASVLYSYFEEVNASYDFYQENGQTIPFEGFYTNSSFVPGLGLTYNF</sequence>
<dbReference type="EMBL" id="JAABOO010000001">
    <property type="protein sequence ID" value="NER12584.1"/>
    <property type="molecule type" value="Genomic_DNA"/>
</dbReference>
<dbReference type="Pfam" id="PF03349">
    <property type="entry name" value="Toluene_X"/>
    <property type="match status" value="1"/>
</dbReference>
<comment type="caution">
    <text evidence="8">The sequence shown here is derived from an EMBL/GenBank/DDBJ whole genome shotgun (WGS) entry which is preliminary data.</text>
</comment>
<evidence type="ECO:0000256" key="4">
    <source>
        <dbReference type="ARBA" id="ARBA00022692"/>
    </source>
</evidence>
<dbReference type="GO" id="GO:0015483">
    <property type="term" value="F:long-chain fatty acid transporting porin activity"/>
    <property type="evidence" value="ECO:0007669"/>
    <property type="project" value="TreeGrafter"/>
</dbReference>
<evidence type="ECO:0000313" key="8">
    <source>
        <dbReference type="EMBL" id="NER12584.1"/>
    </source>
</evidence>
<dbReference type="SUPFAM" id="SSF56935">
    <property type="entry name" value="Porins"/>
    <property type="match status" value="1"/>
</dbReference>
<protein>
    <submittedName>
        <fullName evidence="8">Transporter</fullName>
    </submittedName>
</protein>
<evidence type="ECO:0000256" key="5">
    <source>
        <dbReference type="ARBA" id="ARBA00022729"/>
    </source>
</evidence>
<proteinExistence type="inferred from homology"/>